<dbReference type="RefSeq" id="XP_009061147.1">
    <property type="nucleotide sequence ID" value="XM_009062899.1"/>
</dbReference>
<dbReference type="OMA" id="EEKQGGY"/>
<evidence type="ECO:0000313" key="6">
    <source>
        <dbReference type="Proteomes" id="UP000030746"/>
    </source>
</evidence>
<dbReference type="OrthoDB" id="5377312at2759"/>
<dbReference type="GO" id="GO:0005666">
    <property type="term" value="C:RNA polymerase III complex"/>
    <property type="evidence" value="ECO:0007669"/>
    <property type="project" value="TreeGrafter"/>
</dbReference>
<evidence type="ECO:0000313" key="5">
    <source>
        <dbReference type="EMBL" id="ESO88118.1"/>
    </source>
</evidence>
<dbReference type="AlphaFoldDB" id="V3ZAV3"/>
<proteinExistence type="inferred from homology"/>
<keyword evidence="6" id="KW-1185">Reference proteome</keyword>
<evidence type="ECO:0000256" key="3">
    <source>
        <dbReference type="ARBA" id="ARBA00023242"/>
    </source>
</evidence>
<dbReference type="Proteomes" id="UP000030746">
    <property type="component" value="Unassembled WGS sequence"/>
</dbReference>
<gene>
    <name evidence="5" type="ORF">LOTGIDRAFT_89428</name>
</gene>
<protein>
    <recommendedName>
        <fullName evidence="7">DNA-directed RNA polymerase III subunit</fullName>
    </recommendedName>
</protein>
<comment type="similarity">
    <text evidence="2">Belongs to the eukaryotic RPC7 RNA polymerase subunit family.</text>
</comment>
<evidence type="ECO:0000256" key="2">
    <source>
        <dbReference type="ARBA" id="ARBA00008352"/>
    </source>
</evidence>
<dbReference type="Pfam" id="PF11705">
    <property type="entry name" value="RNA_pol_3_Rpc31"/>
    <property type="match status" value="1"/>
</dbReference>
<dbReference type="PANTHER" id="PTHR15367:SF2">
    <property type="entry name" value="DNA-DIRECTED RNA POLYMERASE III SUBUNIT"/>
    <property type="match status" value="1"/>
</dbReference>
<dbReference type="CTD" id="20252849"/>
<dbReference type="EMBL" id="KB202752">
    <property type="protein sequence ID" value="ESO88118.1"/>
    <property type="molecule type" value="Genomic_DNA"/>
</dbReference>
<evidence type="ECO:0000256" key="4">
    <source>
        <dbReference type="SAM" id="MobiDB-lite"/>
    </source>
</evidence>
<dbReference type="KEGG" id="lgi:LOTGIDRAFT_89428"/>
<feature type="region of interest" description="Disordered" evidence="4">
    <location>
        <begin position="88"/>
        <end position="115"/>
    </location>
</feature>
<evidence type="ECO:0000256" key="1">
    <source>
        <dbReference type="ARBA" id="ARBA00004123"/>
    </source>
</evidence>
<comment type="subcellular location">
    <subcellularLocation>
        <location evidence="1">Nucleus</location>
    </subcellularLocation>
</comment>
<dbReference type="GO" id="GO:0006383">
    <property type="term" value="P:transcription by RNA polymerase III"/>
    <property type="evidence" value="ECO:0007669"/>
    <property type="project" value="InterPro"/>
</dbReference>
<name>V3ZAV3_LOTGI</name>
<organism evidence="5 6">
    <name type="scientific">Lottia gigantea</name>
    <name type="common">Giant owl limpet</name>
    <dbReference type="NCBI Taxonomy" id="225164"/>
    <lineage>
        <taxon>Eukaryota</taxon>
        <taxon>Metazoa</taxon>
        <taxon>Spiralia</taxon>
        <taxon>Lophotrochozoa</taxon>
        <taxon>Mollusca</taxon>
        <taxon>Gastropoda</taxon>
        <taxon>Patellogastropoda</taxon>
        <taxon>Lottioidea</taxon>
        <taxon>Lottiidae</taxon>
        <taxon>Lottia</taxon>
    </lineage>
</organism>
<accession>V3ZAV3</accession>
<keyword evidence="3" id="KW-0539">Nucleus</keyword>
<feature type="compositionally biased region" description="Basic and acidic residues" evidence="4">
    <location>
        <begin position="96"/>
        <end position="115"/>
    </location>
</feature>
<dbReference type="GeneID" id="20252849"/>
<feature type="non-terminal residue" evidence="5">
    <location>
        <position position="115"/>
    </location>
</feature>
<dbReference type="InterPro" id="IPR024661">
    <property type="entry name" value="RNA_pol_III_Rpc31"/>
</dbReference>
<dbReference type="PANTHER" id="PTHR15367">
    <property type="entry name" value="DNA-DIRECTED RNA POLYMERASE III"/>
    <property type="match status" value="1"/>
</dbReference>
<reference evidence="5 6" key="1">
    <citation type="journal article" date="2013" name="Nature">
        <title>Insights into bilaterian evolution from three spiralian genomes.</title>
        <authorList>
            <person name="Simakov O."/>
            <person name="Marletaz F."/>
            <person name="Cho S.J."/>
            <person name="Edsinger-Gonzales E."/>
            <person name="Havlak P."/>
            <person name="Hellsten U."/>
            <person name="Kuo D.H."/>
            <person name="Larsson T."/>
            <person name="Lv J."/>
            <person name="Arendt D."/>
            <person name="Savage R."/>
            <person name="Osoegawa K."/>
            <person name="de Jong P."/>
            <person name="Grimwood J."/>
            <person name="Chapman J.A."/>
            <person name="Shapiro H."/>
            <person name="Aerts A."/>
            <person name="Otillar R.P."/>
            <person name="Terry A.Y."/>
            <person name="Boore J.L."/>
            <person name="Grigoriev I.V."/>
            <person name="Lindberg D.R."/>
            <person name="Seaver E.C."/>
            <person name="Weisblat D.A."/>
            <person name="Putnam N.H."/>
            <person name="Rokhsar D.S."/>
        </authorList>
    </citation>
    <scope>NUCLEOTIDE SEQUENCE [LARGE SCALE GENOMIC DNA]</scope>
</reference>
<sequence length="115" mass="13383">MAGRGRGGGKTWSFNVEMLGFGRGESLPPPVQQPRPLFPTQLYKPASLVQNEDYDYMLALKQEFRGAARKSPYYLSISEKKKDVERYSDKYQAAHQDSERKWQPDWRRFPAELKP</sequence>
<dbReference type="HOGENOM" id="CLU_1975534_0_0_1"/>
<dbReference type="STRING" id="225164.V3ZAV3"/>
<evidence type="ECO:0008006" key="7">
    <source>
        <dbReference type="Google" id="ProtNLM"/>
    </source>
</evidence>